<dbReference type="InterPro" id="IPR011711">
    <property type="entry name" value="GntR_C"/>
</dbReference>
<dbReference type="Proteomes" id="UP000290759">
    <property type="component" value="Unassembled WGS sequence"/>
</dbReference>
<dbReference type="InterPro" id="IPR036388">
    <property type="entry name" value="WH-like_DNA-bd_sf"/>
</dbReference>
<evidence type="ECO:0000256" key="1">
    <source>
        <dbReference type="ARBA" id="ARBA00023015"/>
    </source>
</evidence>
<dbReference type="EMBL" id="QYBB01000021">
    <property type="protein sequence ID" value="RYC30723.1"/>
    <property type="molecule type" value="Genomic_DNA"/>
</dbReference>
<reference evidence="5 6" key="1">
    <citation type="submission" date="2018-12" db="EMBL/GenBank/DDBJ databases">
        <authorList>
            <person name="Grouzdev D.S."/>
            <person name="Krutkina M.S."/>
        </authorList>
    </citation>
    <scope>NUCLEOTIDE SEQUENCE [LARGE SCALE GENOMIC DNA]</scope>
    <source>
        <strain evidence="5 6">RmlP026</strain>
    </source>
</reference>
<protein>
    <submittedName>
        <fullName evidence="5">FadR family transcriptional regulator</fullName>
    </submittedName>
</protein>
<keyword evidence="1" id="KW-0805">Transcription regulation</keyword>
<dbReference type="PANTHER" id="PTHR43537">
    <property type="entry name" value="TRANSCRIPTIONAL REGULATOR, GNTR FAMILY"/>
    <property type="match status" value="1"/>
</dbReference>
<evidence type="ECO:0000256" key="2">
    <source>
        <dbReference type="ARBA" id="ARBA00023125"/>
    </source>
</evidence>
<evidence type="ECO:0000259" key="4">
    <source>
        <dbReference type="PROSITE" id="PS50949"/>
    </source>
</evidence>
<dbReference type="SMART" id="SM00895">
    <property type="entry name" value="FCD"/>
    <property type="match status" value="1"/>
</dbReference>
<dbReference type="CDD" id="cd07377">
    <property type="entry name" value="WHTH_GntR"/>
    <property type="match status" value="1"/>
</dbReference>
<organism evidence="5 6">
    <name type="scientific">Lichenibacterium minor</name>
    <dbReference type="NCBI Taxonomy" id="2316528"/>
    <lineage>
        <taxon>Bacteria</taxon>
        <taxon>Pseudomonadati</taxon>
        <taxon>Pseudomonadota</taxon>
        <taxon>Alphaproteobacteria</taxon>
        <taxon>Hyphomicrobiales</taxon>
        <taxon>Lichenihabitantaceae</taxon>
        <taxon>Lichenibacterium</taxon>
    </lineage>
</organism>
<keyword evidence="6" id="KW-1185">Reference proteome</keyword>
<accession>A0A4Q2U2K5</accession>
<dbReference type="GO" id="GO:0003700">
    <property type="term" value="F:DNA-binding transcription factor activity"/>
    <property type="evidence" value="ECO:0007669"/>
    <property type="project" value="InterPro"/>
</dbReference>
<evidence type="ECO:0000256" key="3">
    <source>
        <dbReference type="ARBA" id="ARBA00023163"/>
    </source>
</evidence>
<dbReference type="PRINTS" id="PR00035">
    <property type="entry name" value="HTHGNTR"/>
</dbReference>
<dbReference type="PANTHER" id="PTHR43537:SF44">
    <property type="entry name" value="GNTR FAMILY REGULATORY PROTEIN"/>
    <property type="match status" value="1"/>
</dbReference>
<dbReference type="Gene3D" id="1.10.10.10">
    <property type="entry name" value="Winged helix-like DNA-binding domain superfamily/Winged helix DNA-binding domain"/>
    <property type="match status" value="1"/>
</dbReference>
<dbReference type="SMART" id="SM00345">
    <property type="entry name" value="HTH_GNTR"/>
    <property type="match status" value="1"/>
</dbReference>
<dbReference type="InterPro" id="IPR000524">
    <property type="entry name" value="Tscrpt_reg_HTH_GntR"/>
</dbReference>
<dbReference type="SUPFAM" id="SSF46785">
    <property type="entry name" value="Winged helix' DNA-binding domain"/>
    <property type="match status" value="1"/>
</dbReference>
<dbReference type="SUPFAM" id="SSF48008">
    <property type="entry name" value="GntR ligand-binding domain-like"/>
    <property type="match status" value="1"/>
</dbReference>
<gene>
    <name evidence="5" type="ORF">D3273_17060</name>
</gene>
<dbReference type="Pfam" id="PF00392">
    <property type="entry name" value="GntR"/>
    <property type="match status" value="1"/>
</dbReference>
<feature type="domain" description="HTH gntR-type" evidence="4">
    <location>
        <begin position="7"/>
        <end position="75"/>
    </location>
</feature>
<dbReference type="GO" id="GO:0003677">
    <property type="term" value="F:DNA binding"/>
    <property type="evidence" value="ECO:0007669"/>
    <property type="project" value="UniProtKB-KW"/>
</dbReference>
<sequence>METAPLPNPPSAAAAGLRALVLELGRFPDRPLPTERDLSSRFGVGRRAIRQALAELAAEGRVWRRQGKGTFPGPAPAVVVPTVHRMAARTSFVEVMEVRLSIEPELARLAAERATPEQAALIGSLARRTVAQTVDRPPPEIEDWDGALHRAVAEAAGNRLFLDLFVMVDRIRRDPAWQGARAGVRTPDRLRRSADEHLAMADAIARRDPAEAARVMRHHIGTLRDALVAGAGDA</sequence>
<evidence type="ECO:0000313" key="6">
    <source>
        <dbReference type="Proteomes" id="UP000290759"/>
    </source>
</evidence>
<proteinExistence type="predicted"/>
<dbReference type="AlphaFoldDB" id="A0A4Q2U2K5"/>
<name>A0A4Q2U2K5_9HYPH</name>
<dbReference type="Gene3D" id="1.20.120.530">
    <property type="entry name" value="GntR ligand-binding domain-like"/>
    <property type="match status" value="1"/>
</dbReference>
<dbReference type="OrthoDB" id="284307at2"/>
<keyword evidence="3" id="KW-0804">Transcription</keyword>
<dbReference type="RefSeq" id="WP_129228099.1">
    <property type="nucleotide sequence ID" value="NZ_QYBB01000021.1"/>
</dbReference>
<reference evidence="5 6" key="2">
    <citation type="submission" date="2019-02" db="EMBL/GenBank/DDBJ databases">
        <title>'Lichenibacterium ramalinii' gen. nov. sp. nov., 'Lichenibacterium minor' gen. nov. sp. nov.</title>
        <authorList>
            <person name="Pankratov T."/>
        </authorList>
    </citation>
    <scope>NUCLEOTIDE SEQUENCE [LARGE SCALE GENOMIC DNA]</scope>
    <source>
        <strain evidence="5 6">RmlP026</strain>
    </source>
</reference>
<evidence type="ECO:0000313" key="5">
    <source>
        <dbReference type="EMBL" id="RYC30723.1"/>
    </source>
</evidence>
<dbReference type="InterPro" id="IPR036390">
    <property type="entry name" value="WH_DNA-bd_sf"/>
</dbReference>
<dbReference type="Pfam" id="PF07729">
    <property type="entry name" value="FCD"/>
    <property type="match status" value="1"/>
</dbReference>
<dbReference type="InterPro" id="IPR008920">
    <property type="entry name" value="TF_FadR/GntR_C"/>
</dbReference>
<dbReference type="PROSITE" id="PS50949">
    <property type="entry name" value="HTH_GNTR"/>
    <property type="match status" value="1"/>
</dbReference>
<comment type="caution">
    <text evidence="5">The sequence shown here is derived from an EMBL/GenBank/DDBJ whole genome shotgun (WGS) entry which is preliminary data.</text>
</comment>
<keyword evidence="2" id="KW-0238">DNA-binding</keyword>